<comment type="domain">
    <text evidence="8">The N-terminal domain does not have lytic activity and probably modulates enzymatic activity. The C-terminal domain is the catalytic active domain.</text>
</comment>
<comment type="similarity">
    <text evidence="1">Belongs to the transglycosylase Slt family.</text>
</comment>
<dbReference type="GO" id="GO:0009253">
    <property type="term" value="P:peptidoglycan catabolic process"/>
    <property type="evidence" value="ECO:0007669"/>
    <property type="project" value="TreeGrafter"/>
</dbReference>
<name>A0A1M5M4A7_9GAMM</name>
<comment type="similarity">
    <text evidence="8">In the N-terminal section; belongs to the bacterial solute-binding protein 3 family.</text>
</comment>
<dbReference type="CDD" id="cd13403">
    <property type="entry name" value="MLTF-like"/>
    <property type="match status" value="1"/>
</dbReference>
<dbReference type="InterPro" id="IPR000189">
    <property type="entry name" value="Transglyc_AS"/>
</dbReference>
<dbReference type="PANTHER" id="PTHR35936">
    <property type="entry name" value="MEMBRANE-BOUND LYTIC MUREIN TRANSGLYCOSYLASE F"/>
    <property type="match status" value="1"/>
</dbReference>
<feature type="domain" description="Solute-binding protein family 3/N-terminal" evidence="9">
    <location>
        <begin position="28"/>
        <end position="250"/>
    </location>
</feature>
<dbReference type="NCBIfam" id="NF008112">
    <property type="entry name" value="PRK10859.1"/>
    <property type="match status" value="1"/>
</dbReference>
<dbReference type="Proteomes" id="UP000199758">
    <property type="component" value="Unassembled WGS sequence"/>
</dbReference>
<evidence type="ECO:0000313" key="11">
    <source>
        <dbReference type="Proteomes" id="UP000199758"/>
    </source>
</evidence>
<evidence type="ECO:0000256" key="2">
    <source>
        <dbReference type="ARBA" id="ARBA00010333"/>
    </source>
</evidence>
<dbReference type="GO" id="GO:0071555">
    <property type="term" value="P:cell wall organization"/>
    <property type="evidence" value="ECO:0007669"/>
    <property type="project" value="UniProtKB-KW"/>
</dbReference>
<sequence length="482" mass="52609">MFSVAASVALTTCTPSLSSLEKVKQTKVLRVATVNSPTTYYQGPDGPTGFEYDLARGLAEKLGVELQIEVASSPPAALELVRSGSADMAAASLGVSRLRGEHVRFSQPLLTVVPQLVYRMGAAPPDNLADLKGSLVVPKGSTHAEHLLIAKRSAPALTWSETEDDDAEDLLEKVASGEIDYTIAHSDLIAINQRYYPKLRVAFALADSQDIAWAFAKDRDSSLFDAASDYLGAIGETELARLRDRHFGHIEQVDALGAVALATHAQTRLPRYRSAFQKAAAQNGLDWRLLAAISYQESHWDPGAISPTGVRGIMQLTAQTALHLKVADREDPFQSIAGGARYLRAIIDQLPPEVVEPDRTWLALVAYNMGVGHLNDVRELTDSLGGDGRRWLDVRQSLPLLGQPKWYKRTRHGYARGRQAMHFVGNVRTYYDMLVWLTDSSTDGTTMADNRDTAITTTPAMAPPSDVVPDAEQVLKIRSPIL</sequence>
<comment type="similarity">
    <text evidence="2">Belongs to the bacterial solute-binding protein 3 family.</text>
</comment>
<evidence type="ECO:0000256" key="3">
    <source>
        <dbReference type="ARBA" id="ARBA00022729"/>
    </source>
</evidence>
<protein>
    <recommendedName>
        <fullName evidence="8">Membrane-bound lytic murein transglycosylase F</fullName>
        <ecNumber evidence="8">4.2.2.n1</ecNumber>
    </recommendedName>
    <alternativeName>
        <fullName evidence="8">Murein lyase F</fullName>
    </alternativeName>
</protein>
<feature type="active site" evidence="8">
    <location>
        <position position="297"/>
    </location>
</feature>
<dbReference type="RefSeq" id="WP_072895357.1">
    <property type="nucleotide sequence ID" value="NZ_FQWZ01000002.1"/>
</dbReference>
<dbReference type="HAMAP" id="MF_02016">
    <property type="entry name" value="MltF"/>
    <property type="match status" value="1"/>
</dbReference>
<dbReference type="EC" id="4.2.2.n1" evidence="8"/>
<comment type="catalytic activity">
    <reaction evidence="8">
        <text>Exolytic cleavage of the (1-&gt;4)-beta-glycosidic linkage between N-acetylmuramic acid (MurNAc) and N-acetylglucosamine (GlcNAc) residues in peptidoglycan, from either the reducing or the non-reducing ends of the peptidoglycan chains, with concomitant formation of a 1,6-anhydrobond in the MurNAc residue.</text>
        <dbReference type="EC" id="4.2.2.n1"/>
    </reaction>
</comment>
<evidence type="ECO:0000256" key="8">
    <source>
        <dbReference type="HAMAP-Rule" id="MF_02016"/>
    </source>
</evidence>
<dbReference type="InterPro" id="IPR023346">
    <property type="entry name" value="Lysozyme-like_dom_sf"/>
</dbReference>
<dbReference type="InterPro" id="IPR008258">
    <property type="entry name" value="Transglycosylase_SLT_dom_1"/>
</dbReference>
<proteinExistence type="inferred from homology"/>
<dbReference type="SUPFAM" id="SSF53850">
    <property type="entry name" value="Periplasmic binding protein-like II"/>
    <property type="match status" value="1"/>
</dbReference>
<dbReference type="SMART" id="SM00062">
    <property type="entry name" value="PBPb"/>
    <property type="match status" value="1"/>
</dbReference>
<feature type="region of interest" description="LT domain" evidence="8">
    <location>
        <begin position="251"/>
        <end position="482"/>
    </location>
</feature>
<evidence type="ECO:0000256" key="1">
    <source>
        <dbReference type="ARBA" id="ARBA00007734"/>
    </source>
</evidence>
<comment type="caution">
    <text evidence="8">Lacks conserved residue(s) required for the propagation of feature annotation.</text>
</comment>
<dbReference type="PROSITE" id="PS00922">
    <property type="entry name" value="TRANSGLYCOSYLASE"/>
    <property type="match status" value="1"/>
</dbReference>
<dbReference type="Pfam" id="PF00497">
    <property type="entry name" value="SBP_bac_3"/>
    <property type="match status" value="1"/>
</dbReference>
<dbReference type="InterPro" id="IPR023703">
    <property type="entry name" value="MltF"/>
</dbReference>
<dbReference type="Gene3D" id="1.10.530.10">
    <property type="match status" value="1"/>
</dbReference>
<organism evidence="10 11">
    <name type="scientific">Hydrocarboniphaga daqingensis</name>
    <dbReference type="NCBI Taxonomy" id="490188"/>
    <lineage>
        <taxon>Bacteria</taxon>
        <taxon>Pseudomonadati</taxon>
        <taxon>Pseudomonadota</taxon>
        <taxon>Gammaproteobacteria</taxon>
        <taxon>Nevskiales</taxon>
        <taxon>Nevskiaceae</taxon>
        <taxon>Hydrocarboniphaga</taxon>
    </lineage>
</organism>
<reference evidence="10 11" key="1">
    <citation type="submission" date="2016-11" db="EMBL/GenBank/DDBJ databases">
        <authorList>
            <person name="Jaros S."/>
            <person name="Januszkiewicz K."/>
            <person name="Wedrychowicz H."/>
        </authorList>
    </citation>
    <scope>NUCLEOTIDE SEQUENCE [LARGE SCALE GENOMIC DNA]</scope>
    <source>
        <strain evidence="10 11">CGMCC 1.7049</strain>
    </source>
</reference>
<dbReference type="PANTHER" id="PTHR35936:SF32">
    <property type="entry name" value="MEMBRANE-BOUND LYTIC MUREIN TRANSGLYCOSYLASE F"/>
    <property type="match status" value="1"/>
</dbReference>
<comment type="function">
    <text evidence="8">Murein-degrading enzyme that degrades murein glycan strands and insoluble, high-molecular weight murein sacculi, with the concomitant formation of a 1,6-anhydromuramoyl product. Lytic transglycosylases (LTs) play an integral role in the metabolism of the peptidoglycan (PG) sacculus. Their lytic action creates space within the PG sacculus to allow for its expansion as well as for the insertion of various structures such as secretion systems and flagella.</text>
</comment>
<dbReference type="STRING" id="490188.SAMN04488068_1251"/>
<comment type="subcellular location">
    <subcellularLocation>
        <location evidence="8">Cell outer membrane</location>
        <topology evidence="8">Peripheral membrane protein</topology>
    </subcellularLocation>
    <text evidence="8">Attached to the inner leaflet of the outer membrane.</text>
</comment>
<keyword evidence="7 8" id="KW-0961">Cell wall biogenesis/degradation</keyword>
<evidence type="ECO:0000256" key="5">
    <source>
        <dbReference type="ARBA" id="ARBA00023237"/>
    </source>
</evidence>
<dbReference type="GO" id="GO:0008933">
    <property type="term" value="F:peptidoglycan lytic transglycosylase activity"/>
    <property type="evidence" value="ECO:0007669"/>
    <property type="project" value="UniProtKB-UniRule"/>
</dbReference>
<dbReference type="Gene3D" id="3.40.190.10">
    <property type="entry name" value="Periplasmic binding protein-like II"/>
    <property type="match status" value="2"/>
</dbReference>
<dbReference type="SUPFAM" id="SSF53955">
    <property type="entry name" value="Lysozyme-like"/>
    <property type="match status" value="1"/>
</dbReference>
<evidence type="ECO:0000256" key="6">
    <source>
        <dbReference type="ARBA" id="ARBA00023239"/>
    </source>
</evidence>
<dbReference type="GO" id="GO:0009279">
    <property type="term" value="C:cell outer membrane"/>
    <property type="evidence" value="ECO:0007669"/>
    <property type="project" value="UniProtKB-SubCell"/>
</dbReference>
<gene>
    <name evidence="8" type="primary">mltF</name>
    <name evidence="10" type="ORF">SAMN04488068_1251</name>
</gene>
<keyword evidence="5 8" id="KW-0998">Cell outer membrane</keyword>
<keyword evidence="4 8" id="KW-0472">Membrane</keyword>
<evidence type="ECO:0000256" key="4">
    <source>
        <dbReference type="ARBA" id="ARBA00023136"/>
    </source>
</evidence>
<evidence type="ECO:0000313" key="10">
    <source>
        <dbReference type="EMBL" id="SHG72070.1"/>
    </source>
</evidence>
<comment type="similarity">
    <text evidence="8">In the C-terminal section; belongs to the transglycosylase Slt family.</text>
</comment>
<dbReference type="CDD" id="cd01009">
    <property type="entry name" value="PBP2_YfhD_N"/>
    <property type="match status" value="1"/>
</dbReference>
<dbReference type="GO" id="GO:0016998">
    <property type="term" value="P:cell wall macromolecule catabolic process"/>
    <property type="evidence" value="ECO:0007669"/>
    <property type="project" value="UniProtKB-UniRule"/>
</dbReference>
<dbReference type="Pfam" id="PF01464">
    <property type="entry name" value="SLT"/>
    <property type="match status" value="1"/>
</dbReference>
<dbReference type="InterPro" id="IPR001638">
    <property type="entry name" value="Solute-binding_3/MltF_N"/>
</dbReference>
<evidence type="ECO:0000259" key="9">
    <source>
        <dbReference type="SMART" id="SM00062"/>
    </source>
</evidence>
<dbReference type="EMBL" id="FQWZ01000002">
    <property type="protein sequence ID" value="SHG72070.1"/>
    <property type="molecule type" value="Genomic_DNA"/>
</dbReference>
<accession>A0A1M5M4A7</accession>
<keyword evidence="6 8" id="KW-0456">Lyase</keyword>
<dbReference type="AlphaFoldDB" id="A0A1M5M4A7"/>
<keyword evidence="11" id="KW-1185">Reference proteome</keyword>
<evidence type="ECO:0000256" key="7">
    <source>
        <dbReference type="ARBA" id="ARBA00023316"/>
    </source>
</evidence>
<keyword evidence="3 8" id="KW-0732">Signal</keyword>